<organism evidence="2 3">
    <name type="scientific">Streptomyces griseofuscus</name>
    <dbReference type="NCBI Taxonomy" id="146922"/>
    <lineage>
        <taxon>Bacteria</taxon>
        <taxon>Bacillati</taxon>
        <taxon>Actinomycetota</taxon>
        <taxon>Actinomycetes</taxon>
        <taxon>Kitasatosporales</taxon>
        <taxon>Streptomycetaceae</taxon>
        <taxon>Streptomyces</taxon>
    </lineage>
</organism>
<evidence type="ECO:0000313" key="3">
    <source>
        <dbReference type="Proteomes" id="UP000276379"/>
    </source>
</evidence>
<dbReference type="EMBL" id="PDES01000015">
    <property type="protein sequence ID" value="RRQ81539.1"/>
    <property type="molecule type" value="Genomic_DNA"/>
</dbReference>
<protein>
    <submittedName>
        <fullName evidence="2">Uncharacterized protein</fullName>
    </submittedName>
</protein>
<evidence type="ECO:0000313" key="2">
    <source>
        <dbReference type="EMBL" id="RRQ81539.1"/>
    </source>
</evidence>
<sequence length="68" mass="7045">MLRKLLIALLVIYLITVGLFPAALAPINLAFAGLAAVLGAVPGSAWLLAGGIAWLRHRRVAVVSGEVV</sequence>
<dbReference type="Proteomes" id="UP000276379">
    <property type="component" value="Unassembled WGS sequence"/>
</dbReference>
<comment type="caution">
    <text evidence="2">The sequence shown here is derived from an EMBL/GenBank/DDBJ whole genome shotgun (WGS) entry which is preliminary data.</text>
</comment>
<proteinExistence type="predicted"/>
<keyword evidence="1" id="KW-0812">Transmembrane</keyword>
<dbReference type="AlphaFoldDB" id="A0A3R8Q685"/>
<gene>
    <name evidence="2" type="ORF">CQW44_30525</name>
</gene>
<dbReference type="RefSeq" id="WP_125214703.1">
    <property type="nucleotide sequence ID" value="NZ_PDES01000015.1"/>
</dbReference>
<keyword evidence="3" id="KW-1185">Reference proteome</keyword>
<keyword evidence="1" id="KW-1133">Transmembrane helix</keyword>
<accession>A0A3R8Q685</accession>
<feature type="transmembrane region" description="Helical" evidence="1">
    <location>
        <begin position="31"/>
        <end position="55"/>
    </location>
</feature>
<name>A0A3R8Q685_9ACTN</name>
<evidence type="ECO:0000256" key="1">
    <source>
        <dbReference type="SAM" id="Phobius"/>
    </source>
</evidence>
<keyword evidence="1" id="KW-0472">Membrane</keyword>
<reference evidence="2 3" key="1">
    <citation type="submission" date="2017-10" db="EMBL/GenBank/DDBJ databases">
        <title>Draft genome of actinobacteria isolated from guarana (Paullinia cupana (Mart.) Ducke.</title>
        <authorList>
            <person name="Siqueira K.A."/>
            <person name="Liotti R.G."/>
            <person name="Mendes T.A."/>
            <person name="Soares M.A."/>
        </authorList>
    </citation>
    <scope>NUCLEOTIDE SEQUENCE [LARGE SCALE GENOMIC DNA]</scope>
    <source>
        <strain evidence="2 3">199</strain>
    </source>
</reference>